<feature type="chain" id="PRO_5003408168" evidence="1">
    <location>
        <begin position="21"/>
        <end position="504"/>
    </location>
</feature>
<organism evidence="2 3">
    <name type="scientific">Ichthyophthirius multifiliis</name>
    <name type="common">White spot disease agent</name>
    <name type="synonym">Ich</name>
    <dbReference type="NCBI Taxonomy" id="5932"/>
    <lineage>
        <taxon>Eukaryota</taxon>
        <taxon>Sar</taxon>
        <taxon>Alveolata</taxon>
        <taxon>Ciliophora</taxon>
        <taxon>Intramacronucleata</taxon>
        <taxon>Oligohymenophorea</taxon>
        <taxon>Hymenostomatida</taxon>
        <taxon>Ophryoglenina</taxon>
        <taxon>Ichthyophthirius</taxon>
    </lineage>
</organism>
<dbReference type="RefSeq" id="XP_004023873.1">
    <property type="nucleotide sequence ID" value="XM_004023824.1"/>
</dbReference>
<sequence>MKYNILIILIISLFINELRALNCPAGTQTQAGLFEDGDLANCTHCRANFYYNGGNPAGDAVGAQAFTPGAANATGQCVACQVNREGSAGTQGAAANLATQCSVACPAGTAVADGQTLNFALSVAQCTHCRANFYYNGGNPAGDAVGAQAFTPGAANATGQCVACQVNREGSVGTQGAAANLATQCSVACPAGTAVADGQTLNFALSVTQCTHCRANFYYNGGNPAGDAVGAQAFTPGAANATGQCVACQVNREGSVGTQGAAANLATQCSVACPAGTAVADGQTLNFALSVTQCTHCRANFYYNGDANFVAGTNQCTACPVGANKGADAAAAQGNAAKIKTQCNVLCPTGTSNANGDTFWTAAITDCVNCAANFYFNGAFNAGTSQCIQCPVSKANPATAPGGSASLSTQCNSACPTGTVLDDGTTTNYTTQANQCTKCAVNFFASKTTGFVAGTDTCTECTKKLTSGATAKVFAEATQKIQCAATTFAKFLSISLLFVSFYLL</sequence>
<feature type="signal peptide" evidence="1">
    <location>
        <begin position="1"/>
        <end position="20"/>
    </location>
</feature>
<proteinExistence type="predicted"/>
<dbReference type="InParanoid" id="G0R6B7"/>
<dbReference type="SUPFAM" id="SSF57184">
    <property type="entry name" value="Growth factor receptor domain"/>
    <property type="match status" value="1"/>
</dbReference>
<accession>G0R6B7</accession>
<dbReference type="InterPro" id="IPR009030">
    <property type="entry name" value="Growth_fac_rcpt_cys_sf"/>
</dbReference>
<keyword evidence="1" id="KW-0732">Signal</keyword>
<dbReference type="OMA" id="ICQCNAN"/>
<dbReference type="Proteomes" id="UP000008983">
    <property type="component" value="Unassembled WGS sequence"/>
</dbReference>
<protein>
    <submittedName>
        <fullName evidence="2">Immobilization antigen isoform, putative</fullName>
    </submittedName>
</protein>
<dbReference type="AlphaFoldDB" id="G0R6B7"/>
<name>G0R6B7_ICHMU</name>
<dbReference type="EMBL" id="GL984394">
    <property type="protein sequence ID" value="EGR26989.1"/>
    <property type="molecule type" value="Genomic_DNA"/>
</dbReference>
<gene>
    <name evidence="2" type="ORF">IMG5_203550</name>
</gene>
<dbReference type="GeneID" id="14903044"/>
<evidence type="ECO:0000313" key="3">
    <source>
        <dbReference type="Proteomes" id="UP000008983"/>
    </source>
</evidence>
<keyword evidence="3" id="KW-1185">Reference proteome</keyword>
<reference evidence="2 3" key="1">
    <citation type="submission" date="2011-07" db="EMBL/GenBank/DDBJ databases">
        <authorList>
            <person name="Coyne R."/>
            <person name="Brami D."/>
            <person name="Johnson J."/>
            <person name="Hostetler J."/>
            <person name="Hannick L."/>
            <person name="Clark T."/>
            <person name="Cassidy-Hanley D."/>
            <person name="Inman J."/>
        </authorList>
    </citation>
    <scope>NUCLEOTIDE SEQUENCE [LARGE SCALE GENOMIC DNA]</scope>
    <source>
        <strain evidence="2 3">G5</strain>
    </source>
</reference>
<evidence type="ECO:0000313" key="2">
    <source>
        <dbReference type="EMBL" id="EGR26989.1"/>
    </source>
</evidence>
<dbReference type="STRING" id="857967.G0R6B7"/>
<evidence type="ECO:0000256" key="1">
    <source>
        <dbReference type="SAM" id="SignalP"/>
    </source>
</evidence>